<dbReference type="SUPFAM" id="SSF46689">
    <property type="entry name" value="Homeodomain-like"/>
    <property type="match status" value="1"/>
</dbReference>
<dbReference type="FunFam" id="1.10.10.60:FF:000141">
    <property type="entry name" value="TetR family transcriptional regulator"/>
    <property type="match status" value="1"/>
</dbReference>
<dbReference type="GO" id="GO:0000976">
    <property type="term" value="F:transcription cis-regulatory region binding"/>
    <property type="evidence" value="ECO:0007669"/>
    <property type="project" value="TreeGrafter"/>
</dbReference>
<keyword evidence="3" id="KW-0804">Transcription</keyword>
<organism evidence="6 7">
    <name type="scientific">Tsukamurella tyrosinosolvens</name>
    <dbReference type="NCBI Taxonomy" id="57704"/>
    <lineage>
        <taxon>Bacteria</taxon>
        <taxon>Bacillati</taxon>
        <taxon>Actinomycetota</taxon>
        <taxon>Actinomycetes</taxon>
        <taxon>Mycobacteriales</taxon>
        <taxon>Tsukamurellaceae</taxon>
        <taxon>Tsukamurella</taxon>
    </lineage>
</organism>
<feature type="DNA-binding region" description="H-T-H motif" evidence="4">
    <location>
        <begin position="45"/>
        <end position="64"/>
    </location>
</feature>
<dbReference type="AlphaFoldDB" id="A0A1H4P2R9"/>
<dbReference type="InterPro" id="IPR023772">
    <property type="entry name" value="DNA-bd_HTH_TetR-type_CS"/>
</dbReference>
<feature type="domain" description="HTH tetR-type" evidence="5">
    <location>
        <begin position="22"/>
        <end position="82"/>
    </location>
</feature>
<evidence type="ECO:0000259" key="5">
    <source>
        <dbReference type="PROSITE" id="PS50977"/>
    </source>
</evidence>
<accession>A0A1H4P2R9</accession>
<dbReference type="EMBL" id="FNSA01000003">
    <property type="protein sequence ID" value="SEC01720.1"/>
    <property type="molecule type" value="Genomic_DNA"/>
</dbReference>
<evidence type="ECO:0000256" key="2">
    <source>
        <dbReference type="ARBA" id="ARBA00023125"/>
    </source>
</evidence>
<evidence type="ECO:0000256" key="4">
    <source>
        <dbReference type="PROSITE-ProRule" id="PRU00335"/>
    </source>
</evidence>
<dbReference type="Pfam" id="PF00440">
    <property type="entry name" value="TetR_N"/>
    <property type="match status" value="1"/>
</dbReference>
<dbReference type="Proteomes" id="UP000182241">
    <property type="component" value="Unassembled WGS sequence"/>
</dbReference>
<dbReference type="InterPro" id="IPR050109">
    <property type="entry name" value="HTH-type_TetR-like_transc_reg"/>
</dbReference>
<dbReference type="Pfam" id="PF21943">
    <property type="entry name" value="TetR_C_46"/>
    <property type="match status" value="1"/>
</dbReference>
<gene>
    <name evidence="6" type="ORF">SAMN04489793_1340</name>
</gene>
<dbReference type="PROSITE" id="PS01081">
    <property type="entry name" value="HTH_TETR_1"/>
    <property type="match status" value="1"/>
</dbReference>
<dbReference type="InterPro" id="IPR009057">
    <property type="entry name" value="Homeodomain-like_sf"/>
</dbReference>
<keyword evidence="2 4" id="KW-0238">DNA-binding</keyword>
<dbReference type="GO" id="GO:0045892">
    <property type="term" value="P:negative regulation of DNA-templated transcription"/>
    <property type="evidence" value="ECO:0007669"/>
    <property type="project" value="UniProtKB-ARBA"/>
</dbReference>
<proteinExistence type="predicted"/>
<dbReference type="InterPro" id="IPR054129">
    <property type="entry name" value="DesT_TetR_C"/>
</dbReference>
<reference evidence="7" key="1">
    <citation type="submission" date="2016-10" db="EMBL/GenBank/DDBJ databases">
        <authorList>
            <person name="Varghese N."/>
            <person name="Submissions S."/>
        </authorList>
    </citation>
    <scope>NUCLEOTIDE SEQUENCE [LARGE SCALE GENOMIC DNA]</scope>
    <source>
        <strain evidence="7">DSM 44234</strain>
    </source>
</reference>
<evidence type="ECO:0000313" key="7">
    <source>
        <dbReference type="Proteomes" id="UP000182241"/>
    </source>
</evidence>
<dbReference type="PANTHER" id="PTHR30055:SF227">
    <property type="entry name" value="TRANSCRIPTIONAL REGULATORY PROTEIN (PROBABLY TETR-FAMILY)-RELATED"/>
    <property type="match status" value="1"/>
</dbReference>
<dbReference type="GO" id="GO:0003700">
    <property type="term" value="F:DNA-binding transcription factor activity"/>
    <property type="evidence" value="ECO:0007669"/>
    <property type="project" value="TreeGrafter"/>
</dbReference>
<evidence type="ECO:0000256" key="3">
    <source>
        <dbReference type="ARBA" id="ARBA00023163"/>
    </source>
</evidence>
<keyword evidence="1" id="KW-0805">Transcription regulation</keyword>
<dbReference type="RefSeq" id="WP_068741019.1">
    <property type="nucleotide sequence ID" value="NZ_CP019066.1"/>
</dbReference>
<dbReference type="PROSITE" id="PS50977">
    <property type="entry name" value="HTH_TETR_2"/>
    <property type="match status" value="1"/>
</dbReference>
<dbReference type="PANTHER" id="PTHR30055">
    <property type="entry name" value="HTH-TYPE TRANSCRIPTIONAL REGULATOR RUTR"/>
    <property type="match status" value="1"/>
</dbReference>
<keyword evidence="7" id="KW-1185">Reference proteome</keyword>
<dbReference type="InterPro" id="IPR036271">
    <property type="entry name" value="Tet_transcr_reg_TetR-rel_C_sf"/>
</dbReference>
<evidence type="ECO:0000256" key="1">
    <source>
        <dbReference type="ARBA" id="ARBA00023015"/>
    </source>
</evidence>
<dbReference type="InterPro" id="IPR001647">
    <property type="entry name" value="HTH_TetR"/>
</dbReference>
<evidence type="ECO:0000313" key="6">
    <source>
        <dbReference type="EMBL" id="SEC01720.1"/>
    </source>
</evidence>
<dbReference type="Gene3D" id="1.10.357.10">
    <property type="entry name" value="Tetracycline Repressor, domain 2"/>
    <property type="match status" value="1"/>
</dbReference>
<dbReference type="PRINTS" id="PR00455">
    <property type="entry name" value="HTHTETR"/>
</dbReference>
<dbReference type="SUPFAM" id="SSF48498">
    <property type="entry name" value="Tetracyclin repressor-like, C-terminal domain"/>
    <property type="match status" value="1"/>
</dbReference>
<sequence>MTSSAKAHRAAGVPVRKRMTAAERRNQLVDTARSVFADRGYEAATIEEVASKAGVSKPVVYEHFGGKEGLYAVVVDREMEMVLEVFSRAMREDRSKTRIEQIALALLTYVEERADGFRILTRNSSAEHSGGYSTLLNDLVGQVESHLEGEFLNKNLDPELAPLYAQALVGMVAMTAQWWLEVRTPPKEAVAAHIVNLSWYGLIGLKENPVAIEPSRLGGPDDTVEPAPGD</sequence>
<name>A0A1H4P2R9_TSUTY</name>
<protein>
    <submittedName>
        <fullName evidence="6">DNA-binding transcriptional regulator, AcrR family</fullName>
    </submittedName>
</protein>
<dbReference type="KEGG" id="tsm:ASU32_05575"/>
<dbReference type="STRING" id="57704.SAMN04489793_1340"/>